<dbReference type="InterPro" id="IPR004838">
    <property type="entry name" value="NHTrfase_class1_PyrdxlP-BS"/>
</dbReference>
<dbReference type="Gene3D" id="3.90.1150.10">
    <property type="entry name" value="Aspartate Aminotransferase, domain 1"/>
    <property type="match status" value="1"/>
</dbReference>
<feature type="domain" description="Aminotransferase class I/classII large" evidence="3">
    <location>
        <begin position="49"/>
        <end position="422"/>
    </location>
</feature>
<dbReference type="InterPro" id="IPR015421">
    <property type="entry name" value="PyrdxlP-dep_Trfase_major"/>
</dbReference>
<dbReference type="GO" id="GO:0006520">
    <property type="term" value="P:amino acid metabolic process"/>
    <property type="evidence" value="ECO:0007669"/>
    <property type="project" value="TreeGrafter"/>
</dbReference>
<dbReference type="GO" id="GO:0030170">
    <property type="term" value="F:pyridoxal phosphate binding"/>
    <property type="evidence" value="ECO:0007669"/>
    <property type="project" value="InterPro"/>
</dbReference>
<keyword evidence="5" id="KW-1185">Reference proteome</keyword>
<evidence type="ECO:0000259" key="3">
    <source>
        <dbReference type="Pfam" id="PF00155"/>
    </source>
</evidence>
<dbReference type="InterPro" id="IPR015422">
    <property type="entry name" value="PyrdxlP-dep_Trfase_small"/>
</dbReference>
<dbReference type="eggNOG" id="KOG0256">
    <property type="taxonomic scope" value="Eukaryota"/>
</dbReference>
<dbReference type="EMBL" id="HF935364">
    <property type="protein sequence ID" value="CCX07711.1"/>
    <property type="molecule type" value="Genomic_DNA"/>
</dbReference>
<dbReference type="Proteomes" id="UP000018144">
    <property type="component" value="Unassembled WGS sequence"/>
</dbReference>
<dbReference type="InterPro" id="IPR050478">
    <property type="entry name" value="Ethylene_sulfur-biosynth"/>
</dbReference>
<gene>
    <name evidence="4" type="ORF">PCON_07300</name>
</gene>
<dbReference type="PRINTS" id="PR00753">
    <property type="entry name" value="ACCSYNTHASE"/>
</dbReference>
<sequence length="440" mass="49021">MPIFDEAPILSARASQSWNEWRHRNPDFCETNAKRWWTPDGVKPPSNTDVIDLSVAENTLMIEELKAQVATKFSSTLTDRDFTYGEGPGGSSRLRTHLAAMVNQYFNIPIPQPVEKEHIVTTPGVYSAMEQISWAVGNPGDGILVGRPYYGGFIQGFARSRSRVKIVGVEFGSVDPFSREAVQMYRKALERSNEDGTPITAILLCNPNNPTGRCFSREVLEDFIALSVSYNIHLISDEIYALSTFRQTAVPFTSLLSIPVDSKAASRIHVLYGMSKDFGASGIRIAAIISRSVSLVNSILTGSSYLSWVSSAADTMWSAILTDGKFLRGFIGLNQERLGRCWKLVTTELARNGIKYETRTCSGVFVWIYLGYAGKEEAINERLIDMGVKLSPGRKFRSEEEGWFRLTFARPEDRLREAVKRIVKAIGTPETPRVSECISS</sequence>
<dbReference type="AlphaFoldDB" id="U4L5M0"/>
<dbReference type="PANTHER" id="PTHR43795:SF39">
    <property type="entry name" value="AMINOTRANSFERASE CLASS I_CLASSII DOMAIN-CONTAINING PROTEIN"/>
    <property type="match status" value="1"/>
</dbReference>
<proteinExistence type="inferred from homology"/>
<accession>U4L5M0</accession>
<evidence type="ECO:0000256" key="1">
    <source>
        <dbReference type="ARBA" id="ARBA00007441"/>
    </source>
</evidence>
<dbReference type="STRING" id="1076935.U4L5M0"/>
<keyword evidence="2" id="KW-0663">Pyridoxal phosphate</keyword>
<dbReference type="InterPro" id="IPR015424">
    <property type="entry name" value="PyrdxlP-dep_Trfase"/>
</dbReference>
<name>U4L5M0_PYROM</name>
<reference evidence="4 5" key="1">
    <citation type="journal article" date="2013" name="PLoS Genet.">
        <title>The genome and development-dependent transcriptomes of Pyronema confluens: a window into fungal evolution.</title>
        <authorList>
            <person name="Traeger S."/>
            <person name="Altegoer F."/>
            <person name="Freitag M."/>
            <person name="Gabaldon T."/>
            <person name="Kempken F."/>
            <person name="Kumar A."/>
            <person name="Marcet-Houben M."/>
            <person name="Poggeler S."/>
            <person name="Stajich J.E."/>
            <person name="Nowrousian M."/>
        </authorList>
    </citation>
    <scope>NUCLEOTIDE SEQUENCE [LARGE SCALE GENOMIC DNA]</scope>
    <source>
        <strain evidence="5">CBS 100304</strain>
        <tissue evidence="4">Vegetative mycelium</tissue>
    </source>
</reference>
<organism evidence="4 5">
    <name type="scientific">Pyronema omphalodes (strain CBS 100304)</name>
    <name type="common">Pyronema confluens</name>
    <dbReference type="NCBI Taxonomy" id="1076935"/>
    <lineage>
        <taxon>Eukaryota</taxon>
        <taxon>Fungi</taxon>
        <taxon>Dikarya</taxon>
        <taxon>Ascomycota</taxon>
        <taxon>Pezizomycotina</taxon>
        <taxon>Pezizomycetes</taxon>
        <taxon>Pezizales</taxon>
        <taxon>Pyronemataceae</taxon>
        <taxon>Pyronema</taxon>
    </lineage>
</organism>
<dbReference type="OrthoDB" id="7042322at2759"/>
<dbReference type="Gene3D" id="3.40.640.10">
    <property type="entry name" value="Type I PLP-dependent aspartate aminotransferase-like (Major domain)"/>
    <property type="match status" value="1"/>
</dbReference>
<evidence type="ECO:0000256" key="2">
    <source>
        <dbReference type="ARBA" id="ARBA00022898"/>
    </source>
</evidence>
<dbReference type="Pfam" id="PF00155">
    <property type="entry name" value="Aminotran_1_2"/>
    <property type="match status" value="1"/>
</dbReference>
<dbReference type="GO" id="GO:0008483">
    <property type="term" value="F:transaminase activity"/>
    <property type="evidence" value="ECO:0007669"/>
    <property type="project" value="TreeGrafter"/>
</dbReference>
<dbReference type="PANTHER" id="PTHR43795">
    <property type="entry name" value="BIFUNCTIONAL ASPARTATE AMINOTRANSFERASE AND GLUTAMATE/ASPARTATE-PREPHENATE AMINOTRANSFERASE-RELATED"/>
    <property type="match status" value="1"/>
</dbReference>
<evidence type="ECO:0000313" key="5">
    <source>
        <dbReference type="Proteomes" id="UP000018144"/>
    </source>
</evidence>
<dbReference type="PROSITE" id="PS00105">
    <property type="entry name" value="AA_TRANSFER_CLASS_1"/>
    <property type="match status" value="1"/>
</dbReference>
<dbReference type="CDD" id="cd00609">
    <property type="entry name" value="AAT_like"/>
    <property type="match status" value="1"/>
</dbReference>
<dbReference type="OMA" id="SAVEHMA"/>
<comment type="similarity">
    <text evidence="1">Belongs to the class-I pyridoxal-phosphate-dependent aminotransferase family.</text>
</comment>
<dbReference type="SUPFAM" id="SSF53383">
    <property type="entry name" value="PLP-dependent transferases"/>
    <property type="match status" value="1"/>
</dbReference>
<evidence type="ECO:0000313" key="4">
    <source>
        <dbReference type="EMBL" id="CCX07711.1"/>
    </source>
</evidence>
<dbReference type="InterPro" id="IPR004839">
    <property type="entry name" value="Aminotransferase_I/II_large"/>
</dbReference>
<protein>
    <submittedName>
        <fullName evidence="4">Similar to 1-aminocyclopropane-1-carboxylate synthase-like protein 2 acc. no. Q3UX83</fullName>
    </submittedName>
</protein>